<accession>A0A6A5VM08</accession>
<feature type="compositionally biased region" description="Polar residues" evidence="1">
    <location>
        <begin position="208"/>
        <end position="220"/>
    </location>
</feature>
<keyword evidence="3" id="KW-1185">Reference proteome</keyword>
<evidence type="ECO:0000313" key="3">
    <source>
        <dbReference type="Proteomes" id="UP000800036"/>
    </source>
</evidence>
<evidence type="ECO:0000313" key="2">
    <source>
        <dbReference type="EMBL" id="KAF1976742.1"/>
    </source>
</evidence>
<feature type="region of interest" description="Disordered" evidence="1">
    <location>
        <begin position="208"/>
        <end position="227"/>
    </location>
</feature>
<proteinExistence type="predicted"/>
<dbReference type="Proteomes" id="UP000800036">
    <property type="component" value="Unassembled WGS sequence"/>
</dbReference>
<sequence>MLPLIWNIAPDRPSAVHAPAKFKVDPCESVLATVCCEKDRSRASDPTSVYHVPTKTKAEPWCGGTRCAYTDATDYVDNIINGPSTCNNTIFDIVASTLDKVSKQIALIGDHVHSAIGKHVLPVLSEHLPLLHREPLQRFFFELLPFLGEKYLRPAHVHSSSDALKTTNANVQQADNEAKKEVQFQVQEIGRKFEKCFRQLAAHTTKLNGLNKRTMTSKSKPTIKMKT</sequence>
<dbReference type="AlphaFoldDB" id="A0A6A5VM08"/>
<gene>
    <name evidence="2" type="ORF">BU23DRAFT_565428</name>
</gene>
<protein>
    <submittedName>
        <fullName evidence="2">Uncharacterized protein</fullName>
    </submittedName>
</protein>
<organism evidence="2 3">
    <name type="scientific">Bimuria novae-zelandiae CBS 107.79</name>
    <dbReference type="NCBI Taxonomy" id="1447943"/>
    <lineage>
        <taxon>Eukaryota</taxon>
        <taxon>Fungi</taxon>
        <taxon>Dikarya</taxon>
        <taxon>Ascomycota</taxon>
        <taxon>Pezizomycotina</taxon>
        <taxon>Dothideomycetes</taxon>
        <taxon>Pleosporomycetidae</taxon>
        <taxon>Pleosporales</taxon>
        <taxon>Massarineae</taxon>
        <taxon>Didymosphaeriaceae</taxon>
        <taxon>Bimuria</taxon>
    </lineage>
</organism>
<name>A0A6A5VM08_9PLEO</name>
<dbReference type="EMBL" id="ML976665">
    <property type="protein sequence ID" value="KAF1976742.1"/>
    <property type="molecule type" value="Genomic_DNA"/>
</dbReference>
<reference evidence="2" key="1">
    <citation type="journal article" date="2020" name="Stud. Mycol.">
        <title>101 Dothideomycetes genomes: a test case for predicting lifestyles and emergence of pathogens.</title>
        <authorList>
            <person name="Haridas S."/>
            <person name="Albert R."/>
            <person name="Binder M."/>
            <person name="Bloem J."/>
            <person name="Labutti K."/>
            <person name="Salamov A."/>
            <person name="Andreopoulos B."/>
            <person name="Baker S."/>
            <person name="Barry K."/>
            <person name="Bills G."/>
            <person name="Bluhm B."/>
            <person name="Cannon C."/>
            <person name="Castanera R."/>
            <person name="Culley D."/>
            <person name="Daum C."/>
            <person name="Ezra D."/>
            <person name="Gonzalez J."/>
            <person name="Henrissat B."/>
            <person name="Kuo A."/>
            <person name="Liang C."/>
            <person name="Lipzen A."/>
            <person name="Lutzoni F."/>
            <person name="Magnuson J."/>
            <person name="Mondo S."/>
            <person name="Nolan M."/>
            <person name="Ohm R."/>
            <person name="Pangilinan J."/>
            <person name="Park H.-J."/>
            <person name="Ramirez L."/>
            <person name="Alfaro M."/>
            <person name="Sun H."/>
            <person name="Tritt A."/>
            <person name="Yoshinaga Y."/>
            <person name="Zwiers L.-H."/>
            <person name="Turgeon B."/>
            <person name="Goodwin S."/>
            <person name="Spatafora J."/>
            <person name="Crous P."/>
            <person name="Grigoriev I."/>
        </authorList>
    </citation>
    <scope>NUCLEOTIDE SEQUENCE</scope>
    <source>
        <strain evidence="2">CBS 107.79</strain>
    </source>
</reference>
<evidence type="ECO:0000256" key="1">
    <source>
        <dbReference type="SAM" id="MobiDB-lite"/>
    </source>
</evidence>